<organism evidence="1 2">
    <name type="scientific">Abyssibacter profundi</name>
    <dbReference type="NCBI Taxonomy" id="2182787"/>
    <lineage>
        <taxon>Bacteria</taxon>
        <taxon>Pseudomonadati</taxon>
        <taxon>Pseudomonadota</taxon>
        <taxon>Gammaproteobacteria</taxon>
        <taxon>Chromatiales</taxon>
        <taxon>Oceanococcaceae</taxon>
        <taxon>Abyssibacter</taxon>
    </lineage>
</organism>
<dbReference type="Proteomes" id="UP000251800">
    <property type="component" value="Unassembled WGS sequence"/>
</dbReference>
<dbReference type="PANTHER" id="PTHR39473:SF1">
    <property type="entry name" value="DINB-LIKE DOMAIN-CONTAINING PROTEIN"/>
    <property type="match status" value="1"/>
</dbReference>
<evidence type="ECO:0000313" key="2">
    <source>
        <dbReference type="Proteomes" id="UP000251800"/>
    </source>
</evidence>
<dbReference type="AlphaFoldDB" id="A0A363UQ95"/>
<name>A0A363UQ95_9GAMM</name>
<evidence type="ECO:0000313" key="1">
    <source>
        <dbReference type="EMBL" id="PWN57669.1"/>
    </source>
</evidence>
<accession>A0A363UQ95</accession>
<dbReference type="EMBL" id="QEQK01000001">
    <property type="protein sequence ID" value="PWN57669.1"/>
    <property type="molecule type" value="Genomic_DNA"/>
</dbReference>
<protein>
    <recommendedName>
        <fullName evidence="3">DinB family protein</fullName>
    </recommendedName>
</protein>
<sequence>MISDNLATLEEADALLGFLDPGHYALVGPHMRHIVDHYQCLVQGLEDGVIDYDARERCRETELSVPRARRVLQSLRQALERLLEGADPSLTVRLATDPGEPSMASRSSLGRELQFVQSHAVHHFALIRAALGNSGVQLPDGFGKAPATLRHERASA</sequence>
<reference evidence="1 2" key="1">
    <citation type="submission" date="2018-05" db="EMBL/GenBank/DDBJ databases">
        <title>Abyssibacter profundi OUC007T gen. nov., sp. nov, a marine bacterium isolated from seawater of the Mariana Trench.</title>
        <authorList>
            <person name="Zhou S."/>
        </authorList>
    </citation>
    <scope>NUCLEOTIDE SEQUENCE [LARGE SCALE GENOMIC DNA]</scope>
    <source>
        <strain evidence="1 2">OUC007</strain>
    </source>
</reference>
<comment type="caution">
    <text evidence="1">The sequence shown here is derived from an EMBL/GenBank/DDBJ whole genome shotgun (WGS) entry which is preliminary data.</text>
</comment>
<keyword evidence="2" id="KW-1185">Reference proteome</keyword>
<proteinExistence type="predicted"/>
<gene>
    <name evidence="1" type="ORF">DEH80_00570</name>
</gene>
<evidence type="ECO:0008006" key="3">
    <source>
        <dbReference type="Google" id="ProtNLM"/>
    </source>
</evidence>
<dbReference type="PANTHER" id="PTHR39473">
    <property type="match status" value="1"/>
</dbReference>